<sequence length="82" mass="9129">MNTQSSVDLVMFGRGLEPMSLVKRIEPDELPESEDELASALEMAVKAINSFERAERSQIVFMQDGLLIAVEDQKTGNLIWCG</sequence>
<comment type="caution">
    <text evidence="1">The sequence shown here is derived from an EMBL/GenBank/DDBJ whole genome shotgun (WGS) entry which is preliminary data.</text>
</comment>
<gene>
    <name evidence="1" type="ORF">RMSM_06519</name>
</gene>
<evidence type="ECO:0000313" key="2">
    <source>
        <dbReference type="Proteomes" id="UP000011991"/>
    </source>
</evidence>
<dbReference type="Proteomes" id="UP000011991">
    <property type="component" value="Unassembled WGS sequence"/>
</dbReference>
<evidence type="ECO:0000313" key="1">
    <source>
        <dbReference type="EMBL" id="EMI16563.1"/>
    </source>
</evidence>
<reference evidence="1 2" key="1">
    <citation type="journal article" date="2013" name="Mar. Genomics">
        <title>Expression of sulfatases in Rhodopirellula baltica and the diversity of sulfatases in the genus Rhodopirellula.</title>
        <authorList>
            <person name="Wegner C.E."/>
            <person name="Richter-Heitmann T."/>
            <person name="Klindworth A."/>
            <person name="Klockow C."/>
            <person name="Richter M."/>
            <person name="Achstetter T."/>
            <person name="Glockner F.O."/>
            <person name="Harder J."/>
        </authorList>
    </citation>
    <scope>NUCLEOTIDE SEQUENCE [LARGE SCALE GENOMIC DNA]</scope>
    <source>
        <strain evidence="1 2">SM1</strain>
    </source>
</reference>
<dbReference type="PATRIC" id="fig|1265738.3.peg.6508"/>
<name>M5RAP2_9BACT</name>
<dbReference type="EMBL" id="ANOG01000943">
    <property type="protein sequence ID" value="EMI16563.1"/>
    <property type="molecule type" value="Genomic_DNA"/>
</dbReference>
<protein>
    <submittedName>
        <fullName evidence="1">Uncharacterized protein</fullName>
    </submittedName>
</protein>
<accession>M5RAP2</accession>
<keyword evidence="2" id="KW-1185">Reference proteome</keyword>
<organism evidence="1 2">
    <name type="scientific">Rhodopirellula maiorica SM1</name>
    <dbReference type="NCBI Taxonomy" id="1265738"/>
    <lineage>
        <taxon>Bacteria</taxon>
        <taxon>Pseudomonadati</taxon>
        <taxon>Planctomycetota</taxon>
        <taxon>Planctomycetia</taxon>
        <taxon>Pirellulales</taxon>
        <taxon>Pirellulaceae</taxon>
        <taxon>Novipirellula</taxon>
    </lineage>
</organism>
<proteinExistence type="predicted"/>
<dbReference type="AlphaFoldDB" id="M5RAP2"/>
<dbReference type="RefSeq" id="WP_008706360.1">
    <property type="nucleotide sequence ID" value="NZ_ANOG01000943.1"/>
</dbReference>